<dbReference type="PANTHER" id="PTHR34614:SF2">
    <property type="entry name" value="TRANSPOSASE IS4-LIKE DOMAIN-CONTAINING PROTEIN"/>
    <property type="match status" value="1"/>
</dbReference>
<evidence type="ECO:0000259" key="2">
    <source>
        <dbReference type="Pfam" id="PF01609"/>
    </source>
</evidence>
<feature type="domain" description="Transposase IS4-like" evidence="2">
    <location>
        <begin position="185"/>
        <end position="477"/>
    </location>
</feature>
<dbReference type="EMBL" id="FNRK01000057">
    <property type="protein sequence ID" value="SEA86555.1"/>
    <property type="molecule type" value="Genomic_DNA"/>
</dbReference>
<dbReference type="GO" id="GO:0004803">
    <property type="term" value="F:transposase activity"/>
    <property type="evidence" value="ECO:0007669"/>
    <property type="project" value="InterPro"/>
</dbReference>
<feature type="region of interest" description="Disordered" evidence="1">
    <location>
        <begin position="28"/>
        <end position="79"/>
    </location>
</feature>
<accession>A0A1H4ENC1</accession>
<evidence type="ECO:0000313" key="3">
    <source>
        <dbReference type="EMBL" id="SEA86555.1"/>
    </source>
</evidence>
<evidence type="ECO:0000256" key="1">
    <source>
        <dbReference type="SAM" id="MobiDB-lite"/>
    </source>
</evidence>
<dbReference type="OrthoDB" id="1763179at2"/>
<dbReference type="Proteomes" id="UP000199394">
    <property type="component" value="Unassembled WGS sequence"/>
</dbReference>
<sequence length="544" mass="63281">MSIVHQHDKRSGITYVYESTSYWDKEKKQGRSHRKLIGRLDPETGEVVATDGRGKRRGQAKQMDAPPPASKKGPVPSDRRERVFNGATYLFDRIGEETGITADLKTCFPNTYKQILSIAYYLILEDNNPLFRFKKWAKLHRHPDGQDIPSQRSTELFQCITEEDKARFFRLQAKRRMEDEYWAYDTTSISSYSESLKQVKYGKNKEDDKLPQFNLALLFGEESGLPFYYRKIAGNVPDVKTMKEMIRELDTPGYGKIKLCMDRGFYSKDNINALYKDHLKFLIGTSTALSYAKTFIHDIGGDKDQYANYNGELELYVFTKTIQWEYEHKRPNKGDTLKSSRRLYLHLYYHAEKQANDALIFNKKMDAYKQEILSGHRVLEHEKHYKKYFIIKETPKKGITLDYNQEAINQARERYGFFTLISNDIKDPVAALQLYRTRDVVEKAFGDLKDRLNMRRALTSSESALEGKLFVEFIALIFLSSIKKRMETADLFSKYTLHEVLDELDVIECYLEPGKAPVQGEVLKKQEELYRSLGVRPLLASPQC</sequence>
<name>A0A1H4ENC1_9FIRM</name>
<keyword evidence="4" id="KW-1185">Reference proteome</keyword>
<gene>
    <name evidence="3" type="ORF">SAMN04515656_1571</name>
</gene>
<dbReference type="RefSeq" id="WP_090310071.1">
    <property type="nucleotide sequence ID" value="NZ_FNRK01000057.1"/>
</dbReference>
<dbReference type="AlphaFoldDB" id="A0A1H4ENC1"/>
<organism evidence="3 4">
    <name type="scientific">Eubacterium aggregans</name>
    <dbReference type="NCBI Taxonomy" id="81409"/>
    <lineage>
        <taxon>Bacteria</taxon>
        <taxon>Bacillati</taxon>
        <taxon>Bacillota</taxon>
        <taxon>Clostridia</taxon>
        <taxon>Eubacteriales</taxon>
        <taxon>Eubacteriaceae</taxon>
        <taxon>Eubacterium</taxon>
    </lineage>
</organism>
<dbReference type="NCBIfam" id="NF033559">
    <property type="entry name" value="transpos_IS1634"/>
    <property type="match status" value="1"/>
</dbReference>
<dbReference type="InterPro" id="IPR002559">
    <property type="entry name" value="Transposase_11"/>
</dbReference>
<evidence type="ECO:0000313" key="4">
    <source>
        <dbReference type="Proteomes" id="UP000199394"/>
    </source>
</evidence>
<proteinExistence type="predicted"/>
<dbReference type="PANTHER" id="PTHR34614">
    <property type="match status" value="1"/>
</dbReference>
<dbReference type="GO" id="GO:0003677">
    <property type="term" value="F:DNA binding"/>
    <property type="evidence" value="ECO:0007669"/>
    <property type="project" value="InterPro"/>
</dbReference>
<dbReference type="Pfam" id="PF01609">
    <property type="entry name" value="DDE_Tnp_1"/>
    <property type="match status" value="1"/>
</dbReference>
<reference evidence="3 4" key="1">
    <citation type="submission" date="2016-10" db="EMBL/GenBank/DDBJ databases">
        <authorList>
            <person name="de Groot N.N."/>
        </authorList>
    </citation>
    <scope>NUCLEOTIDE SEQUENCE [LARGE SCALE GENOMIC DNA]</scope>
    <source>
        <strain evidence="3 4">SR12</strain>
    </source>
</reference>
<dbReference type="GO" id="GO:0006313">
    <property type="term" value="P:DNA transposition"/>
    <property type="evidence" value="ECO:0007669"/>
    <property type="project" value="InterPro"/>
</dbReference>
<protein>
    <submittedName>
        <fullName evidence="3">Transposase</fullName>
    </submittedName>
</protein>
<dbReference type="InterPro" id="IPR047654">
    <property type="entry name" value="IS1634_transpos"/>
</dbReference>